<evidence type="ECO:0000256" key="1">
    <source>
        <dbReference type="ARBA" id="ARBA00023015"/>
    </source>
</evidence>
<organism evidence="6">
    <name type="scientific">Leptolyngbya sp. NK1-12</name>
    <dbReference type="NCBI Taxonomy" id="2547451"/>
    <lineage>
        <taxon>Bacteria</taxon>
        <taxon>Bacillati</taxon>
        <taxon>Cyanobacteriota</taxon>
        <taxon>Cyanophyceae</taxon>
        <taxon>Leptolyngbyales</taxon>
        <taxon>Leptolyngbyaceae</taxon>
        <taxon>Leptolyngbya group</taxon>
        <taxon>Leptolyngbya</taxon>
    </lineage>
</organism>
<keyword evidence="1" id="KW-0805">Transcription regulation</keyword>
<feature type="DNA-binding region" description="H-T-H motif" evidence="4">
    <location>
        <begin position="46"/>
        <end position="65"/>
    </location>
</feature>
<feature type="domain" description="HTH tetR-type" evidence="5">
    <location>
        <begin position="23"/>
        <end position="83"/>
    </location>
</feature>
<dbReference type="PROSITE" id="PS50977">
    <property type="entry name" value="HTH_TETR_2"/>
    <property type="match status" value="1"/>
</dbReference>
<sequence>MKLVFTNNISFWRANMPRPKGQTLTEKDIVDTAIALLEREGESALGVNRVARELSIQPPSIYNHIAGNGALRFAVSIEGYRRASEFVMQRVSGIEEPTLALKVAAHAQRDFAKAHPNLYSVTTTTPFRLDQPESTHLLTAEIEFYAGLLKPFDLSTDDIVHTIRILQASIHGFIQAEQVGLFVLSQSIDESFERLINILLNGFVQQQMNHRRGSKHKSDH</sequence>
<evidence type="ECO:0000256" key="2">
    <source>
        <dbReference type="ARBA" id="ARBA00023125"/>
    </source>
</evidence>
<dbReference type="GO" id="GO:0003677">
    <property type="term" value="F:DNA binding"/>
    <property type="evidence" value="ECO:0007669"/>
    <property type="project" value="UniProtKB-UniRule"/>
</dbReference>
<keyword evidence="3" id="KW-0804">Transcription</keyword>
<dbReference type="Pfam" id="PF13305">
    <property type="entry name" value="TetR_C_33"/>
    <property type="match status" value="1"/>
</dbReference>
<dbReference type="SUPFAM" id="SSF48498">
    <property type="entry name" value="Tetracyclin repressor-like, C-terminal domain"/>
    <property type="match status" value="1"/>
</dbReference>
<dbReference type="SUPFAM" id="SSF46689">
    <property type="entry name" value="Homeodomain-like"/>
    <property type="match status" value="1"/>
</dbReference>
<dbReference type="AlphaFoldDB" id="A0AA96WST6"/>
<evidence type="ECO:0000259" key="5">
    <source>
        <dbReference type="PROSITE" id="PS50977"/>
    </source>
</evidence>
<evidence type="ECO:0000256" key="3">
    <source>
        <dbReference type="ARBA" id="ARBA00023163"/>
    </source>
</evidence>
<dbReference type="EMBL" id="CP053586">
    <property type="protein sequence ID" value="WNZ22152.1"/>
    <property type="molecule type" value="Genomic_DNA"/>
</dbReference>
<protein>
    <submittedName>
        <fullName evidence="6">TetR family transcriptional regulator</fullName>
    </submittedName>
</protein>
<dbReference type="Gene3D" id="1.10.357.10">
    <property type="entry name" value="Tetracycline Repressor, domain 2"/>
    <property type="match status" value="1"/>
</dbReference>
<dbReference type="Gene3D" id="1.10.10.60">
    <property type="entry name" value="Homeodomain-like"/>
    <property type="match status" value="1"/>
</dbReference>
<dbReference type="InterPro" id="IPR009057">
    <property type="entry name" value="Homeodomain-like_sf"/>
</dbReference>
<proteinExistence type="predicted"/>
<accession>A0AA96WST6</accession>
<dbReference type="RefSeq" id="WP_316433543.1">
    <property type="nucleotide sequence ID" value="NZ_CP053586.1"/>
</dbReference>
<dbReference type="InterPro" id="IPR001647">
    <property type="entry name" value="HTH_TetR"/>
</dbReference>
<evidence type="ECO:0000256" key="4">
    <source>
        <dbReference type="PROSITE-ProRule" id="PRU00335"/>
    </source>
</evidence>
<dbReference type="InterPro" id="IPR025996">
    <property type="entry name" value="MT1864/Rv1816-like_C"/>
</dbReference>
<dbReference type="InterPro" id="IPR036271">
    <property type="entry name" value="Tet_transcr_reg_TetR-rel_C_sf"/>
</dbReference>
<keyword evidence="2 4" id="KW-0238">DNA-binding</keyword>
<reference evidence="6" key="1">
    <citation type="submission" date="2020-05" db="EMBL/GenBank/DDBJ databases">
        <authorList>
            <person name="Zhu T."/>
            <person name="Keshari N."/>
            <person name="Lu X."/>
        </authorList>
    </citation>
    <scope>NUCLEOTIDE SEQUENCE</scope>
    <source>
        <strain evidence="6">NK1-12</strain>
    </source>
</reference>
<gene>
    <name evidence="6" type="ORF">HJG54_04245</name>
</gene>
<name>A0AA96WST6_9CYAN</name>
<evidence type="ECO:0000313" key="6">
    <source>
        <dbReference type="EMBL" id="WNZ22152.1"/>
    </source>
</evidence>